<keyword evidence="1" id="KW-1133">Transmembrane helix</keyword>
<sequence length="217" mass="25358">MIILVGTRDSNVKNGIISNEKCPKCKTENSLHFSIYKKYVHLTLIPLFPVGKSVFINCNHCDGNFDYEDLNENCQQKLANEKLSNSLWLFSGSFIIILFLFFTISTFLSDNDETKLLIKKPIIGDVYNLKYSNGHYSTLKINKITVDSIYTTHNDFYVYLPYELDDLDKAENYSNRKVSYSKRDLKRLYNNDEIIKIKRNKYPTEPQESEYKIPVTK</sequence>
<gene>
    <name evidence="3" type="ORF">B0A75_00310</name>
</gene>
<keyword evidence="1" id="KW-0812">Transmembrane</keyword>
<dbReference type="InterPro" id="IPR031493">
    <property type="entry name" value="Zinc_ribbon_15"/>
</dbReference>
<dbReference type="EMBL" id="MUHA01000001">
    <property type="protein sequence ID" value="OXB03420.1"/>
    <property type="molecule type" value="Genomic_DNA"/>
</dbReference>
<feature type="domain" description="Zinc-ribbon 15" evidence="2">
    <location>
        <begin position="21"/>
        <end position="76"/>
    </location>
</feature>
<protein>
    <recommendedName>
        <fullName evidence="2">Zinc-ribbon 15 domain-containing protein</fullName>
    </recommendedName>
</protein>
<feature type="transmembrane region" description="Helical" evidence="1">
    <location>
        <begin position="87"/>
        <end position="108"/>
    </location>
</feature>
<proteinExistence type="predicted"/>
<dbReference type="Proteomes" id="UP000198336">
    <property type="component" value="Unassembled WGS sequence"/>
</dbReference>
<comment type="caution">
    <text evidence="3">The sequence shown here is derived from an EMBL/GenBank/DDBJ whole genome shotgun (WGS) entry which is preliminary data.</text>
</comment>
<dbReference type="Pfam" id="PF17032">
    <property type="entry name" value="Zn_ribbon_15"/>
    <property type="match status" value="1"/>
</dbReference>
<reference evidence="3 4" key="1">
    <citation type="submission" date="2016-11" db="EMBL/GenBank/DDBJ databases">
        <title>Whole genomes of Flavobacteriaceae.</title>
        <authorList>
            <person name="Stine C."/>
            <person name="Li C."/>
            <person name="Tadesse D."/>
        </authorList>
    </citation>
    <scope>NUCLEOTIDE SEQUENCE [LARGE SCALE GENOMIC DNA]</scope>
    <source>
        <strain evidence="3 4">CCUG 59446</strain>
    </source>
</reference>
<evidence type="ECO:0000313" key="4">
    <source>
        <dbReference type="Proteomes" id="UP000198336"/>
    </source>
</evidence>
<evidence type="ECO:0000259" key="2">
    <source>
        <dbReference type="Pfam" id="PF17032"/>
    </source>
</evidence>
<keyword evidence="4" id="KW-1185">Reference proteome</keyword>
<organism evidence="3 4">
    <name type="scientific">Flavobacterium oncorhynchi</name>
    <dbReference type="NCBI Taxonomy" id="728056"/>
    <lineage>
        <taxon>Bacteria</taxon>
        <taxon>Pseudomonadati</taxon>
        <taxon>Bacteroidota</taxon>
        <taxon>Flavobacteriia</taxon>
        <taxon>Flavobacteriales</taxon>
        <taxon>Flavobacteriaceae</taxon>
        <taxon>Flavobacterium</taxon>
    </lineage>
</organism>
<name>A0A226IA73_9FLAO</name>
<dbReference type="RefSeq" id="WP_089052300.1">
    <property type="nucleotide sequence ID" value="NZ_MUHA01000001.1"/>
</dbReference>
<evidence type="ECO:0000313" key="3">
    <source>
        <dbReference type="EMBL" id="OXB03420.1"/>
    </source>
</evidence>
<dbReference type="AlphaFoldDB" id="A0A226IA73"/>
<accession>A0A226IA73</accession>
<keyword evidence="1" id="KW-0472">Membrane</keyword>
<evidence type="ECO:0000256" key="1">
    <source>
        <dbReference type="SAM" id="Phobius"/>
    </source>
</evidence>